<evidence type="ECO:0000313" key="1">
    <source>
        <dbReference type="EMBL" id="KAK4782255.1"/>
    </source>
</evidence>
<dbReference type="Proteomes" id="UP001346149">
    <property type="component" value="Unassembled WGS sequence"/>
</dbReference>
<organism evidence="1 2">
    <name type="scientific">Trapa natans</name>
    <name type="common">Water chestnut</name>
    <dbReference type="NCBI Taxonomy" id="22666"/>
    <lineage>
        <taxon>Eukaryota</taxon>
        <taxon>Viridiplantae</taxon>
        <taxon>Streptophyta</taxon>
        <taxon>Embryophyta</taxon>
        <taxon>Tracheophyta</taxon>
        <taxon>Spermatophyta</taxon>
        <taxon>Magnoliopsida</taxon>
        <taxon>eudicotyledons</taxon>
        <taxon>Gunneridae</taxon>
        <taxon>Pentapetalae</taxon>
        <taxon>rosids</taxon>
        <taxon>malvids</taxon>
        <taxon>Myrtales</taxon>
        <taxon>Lythraceae</taxon>
        <taxon>Trapa</taxon>
    </lineage>
</organism>
<comment type="caution">
    <text evidence="1">The sequence shown here is derived from an EMBL/GenBank/DDBJ whole genome shotgun (WGS) entry which is preliminary data.</text>
</comment>
<dbReference type="EMBL" id="JAXQNO010000016">
    <property type="protein sequence ID" value="KAK4782255.1"/>
    <property type="molecule type" value="Genomic_DNA"/>
</dbReference>
<evidence type="ECO:0000313" key="2">
    <source>
        <dbReference type="Proteomes" id="UP001346149"/>
    </source>
</evidence>
<protein>
    <submittedName>
        <fullName evidence="1">Uncharacterized protein</fullName>
    </submittedName>
</protein>
<reference evidence="1 2" key="1">
    <citation type="journal article" date="2023" name="Hortic Res">
        <title>Pangenome of water caltrop reveals structural variations and asymmetric subgenome divergence after allopolyploidization.</title>
        <authorList>
            <person name="Zhang X."/>
            <person name="Chen Y."/>
            <person name="Wang L."/>
            <person name="Yuan Y."/>
            <person name="Fang M."/>
            <person name="Shi L."/>
            <person name="Lu R."/>
            <person name="Comes H.P."/>
            <person name="Ma Y."/>
            <person name="Chen Y."/>
            <person name="Huang G."/>
            <person name="Zhou Y."/>
            <person name="Zheng Z."/>
            <person name="Qiu Y."/>
        </authorList>
    </citation>
    <scope>NUCLEOTIDE SEQUENCE [LARGE SCALE GENOMIC DNA]</scope>
    <source>
        <tissue evidence="1">Mature leaves and different stages of flower and fruit</tissue>
    </source>
</reference>
<accession>A0AAN7QZT8</accession>
<keyword evidence="2" id="KW-1185">Reference proteome</keyword>
<dbReference type="AlphaFoldDB" id="A0AAN7QZT8"/>
<proteinExistence type="predicted"/>
<name>A0AAN7QZT8_TRANT</name>
<gene>
    <name evidence="1" type="ORF">SAY86_016357</name>
</gene>
<sequence>MACPPGEHDGQTVRKSRASHIASCCGLMLQLRELPSTYGTWFLQIPRRPMNGKDIHCWKGLSVFLGRRGSEGIETSKLTENEREKVD</sequence>